<keyword evidence="3" id="KW-0934">Plastid</keyword>
<evidence type="ECO:0000256" key="1">
    <source>
        <dbReference type="ARBA" id="ARBA00022747"/>
    </source>
</evidence>
<dbReference type="GeneID" id="37277651"/>
<gene>
    <name evidence="3" type="primary">orf199</name>
</gene>
<dbReference type="GO" id="GO:0009307">
    <property type="term" value="P:DNA restriction-modification system"/>
    <property type="evidence" value="ECO:0007669"/>
    <property type="project" value="UniProtKB-KW"/>
</dbReference>
<geneLocation type="chloroplast" evidence="3"/>
<protein>
    <recommendedName>
        <fullName evidence="4">Type I restriction modification DNA specificity domain-containing protein</fullName>
    </recommendedName>
</protein>
<dbReference type="GO" id="GO:0003677">
    <property type="term" value="F:DNA binding"/>
    <property type="evidence" value="ECO:0007669"/>
    <property type="project" value="UniProtKB-KW"/>
</dbReference>
<proteinExistence type="predicted"/>
<keyword evidence="2" id="KW-0238">DNA-binding</keyword>
<organism evidence="3">
    <name type="scientific">Rhipilia penicilloides</name>
    <dbReference type="NCBI Taxonomy" id="1979422"/>
    <lineage>
        <taxon>Eukaryota</taxon>
        <taxon>Viridiplantae</taxon>
        <taxon>Chlorophyta</taxon>
        <taxon>core chlorophytes</taxon>
        <taxon>Ulvophyceae</taxon>
        <taxon>TCBD clade</taxon>
        <taxon>Bryopsidales</taxon>
        <taxon>Halimedineae</taxon>
        <taxon>Halimedaceae</taxon>
        <taxon>Rhipileae</taxon>
        <taxon>Rhipilia</taxon>
    </lineage>
</organism>
<dbReference type="AlphaFoldDB" id="A0A2P0QIZ3"/>
<dbReference type="RefSeq" id="YP_009472581.1">
    <property type="nucleotide sequence ID" value="NC_037365.1"/>
</dbReference>
<evidence type="ECO:0008006" key="4">
    <source>
        <dbReference type="Google" id="ProtNLM"/>
    </source>
</evidence>
<dbReference type="InterPro" id="IPR044946">
    <property type="entry name" value="Restrct_endonuc_typeI_TRD_sf"/>
</dbReference>
<evidence type="ECO:0000256" key="2">
    <source>
        <dbReference type="ARBA" id="ARBA00023125"/>
    </source>
</evidence>
<keyword evidence="3" id="KW-0150">Chloroplast</keyword>
<dbReference type="SUPFAM" id="SSF116734">
    <property type="entry name" value="DNA methylase specificity domain"/>
    <property type="match status" value="1"/>
</dbReference>
<evidence type="ECO:0000313" key="3">
    <source>
        <dbReference type="EMBL" id="ARO74279.1"/>
    </source>
</evidence>
<name>A0A2P0QIZ3_9CHLO</name>
<dbReference type="EMBL" id="KY819065">
    <property type="protein sequence ID" value="ARO74279.1"/>
    <property type="molecule type" value="Genomic_DNA"/>
</dbReference>
<dbReference type="Gene3D" id="3.90.220.20">
    <property type="entry name" value="DNA methylase specificity domains"/>
    <property type="match status" value="1"/>
</dbReference>
<accession>A0A2P0QIZ3</accession>
<sequence length="199" mass="23254">MAKGRETQEKNDLPEILKQYREFEQTQSVSDWKNTIFLIHRDEVEGRIDPNYYKLEFIKNYNKVKNIPHKQLGELIDFSNETWNPEQQNSFIHHFPYIQIGDIDLKTGNINNISDMKIAEAPKSAKMVVRENDLILSTTRPSRGAFCLIDQRFDGFIASTGFAVIRKIKITSLDRKYLFYALRFPSTLKQFEQRSTGGI</sequence>
<reference evidence="3" key="1">
    <citation type="submission" date="2017-03" db="EMBL/GenBank/DDBJ databases">
        <title>Chloroplast genome evolution in siphonous green algae.</title>
        <authorList>
            <person name="Cremen M.C."/>
            <person name="Marcelino V.R."/>
            <person name="Verbruggen H."/>
        </authorList>
    </citation>
    <scope>NUCLEOTIDE SEQUENCE</scope>
</reference>
<keyword evidence="1" id="KW-0680">Restriction system</keyword>